<keyword evidence="2" id="KW-1185">Reference proteome</keyword>
<name>A0A8H4VUS6_9AGAR</name>
<comment type="caution">
    <text evidence="1">The sequence shown here is derived from an EMBL/GenBank/DDBJ whole genome shotgun (WGS) entry which is preliminary data.</text>
</comment>
<evidence type="ECO:0000313" key="1">
    <source>
        <dbReference type="EMBL" id="KAF4622992.1"/>
    </source>
</evidence>
<dbReference type="AlphaFoldDB" id="A0A8H4VUS6"/>
<proteinExistence type="predicted"/>
<organism evidence="1 2">
    <name type="scientific">Agrocybe pediades</name>
    <dbReference type="NCBI Taxonomy" id="84607"/>
    <lineage>
        <taxon>Eukaryota</taxon>
        <taxon>Fungi</taxon>
        <taxon>Dikarya</taxon>
        <taxon>Basidiomycota</taxon>
        <taxon>Agaricomycotina</taxon>
        <taxon>Agaricomycetes</taxon>
        <taxon>Agaricomycetidae</taxon>
        <taxon>Agaricales</taxon>
        <taxon>Agaricineae</taxon>
        <taxon>Strophariaceae</taxon>
        <taxon>Agrocybe</taxon>
    </lineage>
</organism>
<evidence type="ECO:0000313" key="2">
    <source>
        <dbReference type="Proteomes" id="UP000521872"/>
    </source>
</evidence>
<dbReference type="Proteomes" id="UP000521872">
    <property type="component" value="Unassembled WGS sequence"/>
</dbReference>
<accession>A0A8H4VUS6</accession>
<protein>
    <submittedName>
        <fullName evidence="1">Uncharacterized protein</fullName>
    </submittedName>
</protein>
<reference evidence="1 2" key="1">
    <citation type="submission" date="2019-12" db="EMBL/GenBank/DDBJ databases">
        <authorList>
            <person name="Floudas D."/>
            <person name="Bentzer J."/>
            <person name="Ahren D."/>
            <person name="Johansson T."/>
            <person name="Persson P."/>
            <person name="Tunlid A."/>
        </authorList>
    </citation>
    <scope>NUCLEOTIDE SEQUENCE [LARGE SCALE GENOMIC DNA]</scope>
    <source>
        <strain evidence="1 2">CBS 102.39</strain>
    </source>
</reference>
<sequence length="243" mass="27427">MPRTKQLVPNHDIGRDPWQYRDPVQSFVSTSEASFYPPPNAIGQPARLSQLSRQDTELFEDTPASTYTEENENESYPSFLASLTVKSLYKRIPEGRLFPDIRNWNSANTTAPQVKWESKWEEGTMPLLECCDCSAHTSTMSMVPGDARYHFSEDDPSLNFEIDSAMGYKGVCMLEAFYQWEIQDKDEEIPLSGRPDFLTIEMPLPGPVKQGKETDQGDAGSLYGACIHPAAHRRPKQGVSRQV</sequence>
<gene>
    <name evidence="1" type="ORF">D9613_001340</name>
</gene>
<dbReference type="EMBL" id="JAACJL010000001">
    <property type="protein sequence ID" value="KAF4622992.1"/>
    <property type="molecule type" value="Genomic_DNA"/>
</dbReference>